<sequence>MNHQMIETIFAETLNQLHLSEPQKGVLRASLTLFSAKGFEKTTAHDIARMSGVSENIVPDKASLLAAVVTPMINHVVPESFDALLAEFQAKTAMSFTEVLTTIFQERLAFVDQNRLQLRVLYREALNQPLIRAQLAEKRQQLFQNSTINELFTRYQVSGEL</sequence>
<protein>
    <submittedName>
        <fullName evidence="1">Uncharacterized protein</fullName>
    </submittedName>
</protein>
<proteinExistence type="predicted"/>
<reference evidence="1 2" key="1">
    <citation type="journal article" date="2015" name="Genome Announc.">
        <title>Expanding the biotechnology potential of lactobacilli through comparative genomics of 213 strains and associated genera.</title>
        <authorList>
            <person name="Sun Z."/>
            <person name="Harris H.M."/>
            <person name="McCann A."/>
            <person name="Guo C."/>
            <person name="Argimon S."/>
            <person name="Zhang W."/>
            <person name="Yang X."/>
            <person name="Jeffery I.B."/>
            <person name="Cooney J.C."/>
            <person name="Kagawa T.F."/>
            <person name="Liu W."/>
            <person name="Song Y."/>
            <person name="Salvetti E."/>
            <person name="Wrobel A."/>
            <person name="Rasinkangas P."/>
            <person name="Parkhill J."/>
            <person name="Rea M.C."/>
            <person name="O'Sullivan O."/>
            <person name="Ritari J."/>
            <person name="Douillard F.P."/>
            <person name="Paul Ross R."/>
            <person name="Yang R."/>
            <person name="Briner A.E."/>
            <person name="Felis G.E."/>
            <person name="de Vos W.M."/>
            <person name="Barrangou R."/>
            <person name="Klaenhammer T.R."/>
            <person name="Caufield P.W."/>
            <person name="Cui Y."/>
            <person name="Zhang H."/>
            <person name="O'Toole P.W."/>
        </authorList>
    </citation>
    <scope>NUCLEOTIDE SEQUENCE [LARGE SCALE GENOMIC DNA]</scope>
    <source>
        <strain evidence="1 2">DSM 20634</strain>
    </source>
</reference>
<name>A0A0R1ZZN5_9LACO</name>
<gene>
    <name evidence="1" type="ORF">FC26_GL000949</name>
</gene>
<accession>A0A0R1ZZN5</accession>
<dbReference type="PATRIC" id="fig|1423813.3.peg.973"/>
<evidence type="ECO:0000313" key="1">
    <source>
        <dbReference type="EMBL" id="KRM60312.1"/>
    </source>
</evidence>
<dbReference type="Proteomes" id="UP000051733">
    <property type="component" value="Unassembled WGS sequence"/>
</dbReference>
<keyword evidence="2" id="KW-1185">Reference proteome</keyword>
<dbReference type="AlphaFoldDB" id="A0A0R1ZZN5"/>
<dbReference type="SUPFAM" id="SSF46689">
    <property type="entry name" value="Homeodomain-like"/>
    <property type="match status" value="1"/>
</dbReference>
<dbReference type="OrthoDB" id="9780824at2"/>
<evidence type="ECO:0000313" key="2">
    <source>
        <dbReference type="Proteomes" id="UP000051733"/>
    </source>
</evidence>
<dbReference type="EMBL" id="AYYY01000070">
    <property type="protein sequence ID" value="KRM60312.1"/>
    <property type="molecule type" value="Genomic_DNA"/>
</dbReference>
<organism evidence="1 2">
    <name type="scientific">Paucilactobacillus vaccinostercus DSM 20634</name>
    <dbReference type="NCBI Taxonomy" id="1423813"/>
    <lineage>
        <taxon>Bacteria</taxon>
        <taxon>Bacillati</taxon>
        <taxon>Bacillota</taxon>
        <taxon>Bacilli</taxon>
        <taxon>Lactobacillales</taxon>
        <taxon>Lactobacillaceae</taxon>
        <taxon>Paucilactobacillus</taxon>
    </lineage>
</organism>
<comment type="caution">
    <text evidence="1">The sequence shown here is derived from an EMBL/GenBank/DDBJ whole genome shotgun (WGS) entry which is preliminary data.</text>
</comment>
<dbReference type="RefSeq" id="WP_057781272.1">
    <property type="nucleotide sequence ID" value="NZ_AYYY01000070.1"/>
</dbReference>
<dbReference type="InterPro" id="IPR009057">
    <property type="entry name" value="Homeodomain-like_sf"/>
</dbReference>
<dbReference type="STRING" id="1423813.FC26_GL000949"/>
<dbReference type="Gene3D" id="1.10.357.10">
    <property type="entry name" value="Tetracycline Repressor, domain 2"/>
    <property type="match status" value="1"/>
</dbReference>